<name>A0A8H5BLF9_9AGAR</name>
<accession>A0A8H5BLF9</accession>
<organism evidence="3 4">
    <name type="scientific">Psilocybe cf. subviscida</name>
    <dbReference type="NCBI Taxonomy" id="2480587"/>
    <lineage>
        <taxon>Eukaryota</taxon>
        <taxon>Fungi</taxon>
        <taxon>Dikarya</taxon>
        <taxon>Basidiomycota</taxon>
        <taxon>Agaricomycotina</taxon>
        <taxon>Agaricomycetes</taxon>
        <taxon>Agaricomycetidae</taxon>
        <taxon>Agaricales</taxon>
        <taxon>Agaricineae</taxon>
        <taxon>Strophariaceae</taxon>
        <taxon>Psilocybe</taxon>
    </lineage>
</organism>
<reference evidence="3 4" key="1">
    <citation type="journal article" date="2020" name="ISME J.">
        <title>Uncovering the hidden diversity of litter-decomposition mechanisms in mushroom-forming fungi.</title>
        <authorList>
            <person name="Floudas D."/>
            <person name="Bentzer J."/>
            <person name="Ahren D."/>
            <person name="Johansson T."/>
            <person name="Persson P."/>
            <person name="Tunlid A."/>
        </authorList>
    </citation>
    <scope>NUCLEOTIDE SEQUENCE [LARGE SCALE GENOMIC DNA]</scope>
    <source>
        <strain evidence="3 4">CBS 101986</strain>
    </source>
</reference>
<evidence type="ECO:0000256" key="1">
    <source>
        <dbReference type="SAM" id="MobiDB-lite"/>
    </source>
</evidence>
<dbReference type="SUPFAM" id="SSF57850">
    <property type="entry name" value="RING/U-box"/>
    <property type="match status" value="1"/>
</dbReference>
<dbReference type="EMBL" id="JAACJJ010000015">
    <property type="protein sequence ID" value="KAF5325410.1"/>
    <property type="molecule type" value="Genomic_DNA"/>
</dbReference>
<feature type="region of interest" description="Disordered" evidence="1">
    <location>
        <begin position="972"/>
        <end position="1199"/>
    </location>
</feature>
<dbReference type="Gene3D" id="1.20.5.340">
    <property type="match status" value="1"/>
</dbReference>
<feature type="region of interest" description="Disordered" evidence="1">
    <location>
        <begin position="1632"/>
        <end position="1718"/>
    </location>
</feature>
<feature type="compositionally biased region" description="Acidic residues" evidence="1">
    <location>
        <begin position="1021"/>
        <end position="1031"/>
    </location>
</feature>
<evidence type="ECO:0000259" key="2">
    <source>
        <dbReference type="PROSITE" id="PS50222"/>
    </source>
</evidence>
<feature type="compositionally biased region" description="Polar residues" evidence="1">
    <location>
        <begin position="1756"/>
        <end position="1774"/>
    </location>
</feature>
<feature type="compositionally biased region" description="Low complexity" evidence="1">
    <location>
        <begin position="1035"/>
        <end position="1051"/>
    </location>
</feature>
<keyword evidence="4" id="KW-1185">Reference proteome</keyword>
<evidence type="ECO:0000313" key="4">
    <source>
        <dbReference type="Proteomes" id="UP000567179"/>
    </source>
</evidence>
<proteinExistence type="predicted"/>
<feature type="region of interest" description="Disordered" evidence="1">
    <location>
        <begin position="862"/>
        <end position="889"/>
    </location>
</feature>
<evidence type="ECO:0000313" key="3">
    <source>
        <dbReference type="EMBL" id="KAF5325410.1"/>
    </source>
</evidence>
<dbReference type="GO" id="GO:0005509">
    <property type="term" value="F:calcium ion binding"/>
    <property type="evidence" value="ECO:0007669"/>
    <property type="project" value="InterPro"/>
</dbReference>
<feature type="region of interest" description="Disordered" evidence="1">
    <location>
        <begin position="1753"/>
        <end position="1795"/>
    </location>
</feature>
<gene>
    <name evidence="3" type="ORF">D9619_010003</name>
</gene>
<feature type="region of interest" description="Disordered" evidence="1">
    <location>
        <begin position="946"/>
        <end position="965"/>
    </location>
</feature>
<dbReference type="PROSITE" id="PS00018">
    <property type="entry name" value="EF_HAND_1"/>
    <property type="match status" value="1"/>
</dbReference>
<feature type="domain" description="EF-hand" evidence="2">
    <location>
        <begin position="469"/>
        <end position="504"/>
    </location>
</feature>
<sequence length="1863" mass="207018">MDDSVTFPLPITVSSPPDDSTIVGAINTINTDQLWDQFNKFYNKNEKAIEKCMKTDVRSIALGEKASDIELQIDAFSETTKVVLDGLAGLGKIHPIIGAAVVAFHAVISLDLSRRDNDRKVIAIMLEMQNMMCGMFELRHLKYTNVQESERDTEKSRLHRLIESITADIIQCGSDLNYYLGQKFAFKLIKAKNFEQRFKMHVENFATRRSELQSTIAVYIAGGVDQANLTITEVSKKLDDMDSKLDYFFYSFLRKLDTPQEREAFRFFDQNNGVDNCISKDDLLARLLTMTGDVLSDSDSKAGLKTDERIKKSRKVLTDEVHQNFEESLKQNTLRFERLLTIQNNNHERVIAQLEKQEGYQKVTVSKLDKLLYYMHPDTKLNDPEVRRIWERMGLKTSVKAKNFVLTFRDHYQHDHSAPPTPNPLTGVSHTPVVEGNTEAQFLSLSTNFDQPSPASPSEDPNAWLLEYIDVAHVRPIVEAMDADGSGFISVKEINTFARARPKEWSLLQWMVYWAAGWHINITKYRDKIYDILVQMHELLPSLHPANRVYVDEYLDGYTMETIESILRSTKSVTDGQHSQIAELAQVYADAQEAALRTNLEEVSYVISSVADATLVAGPARAESWIYPLLYLLLERHFAVLKLGRTLVFNQSEINTHWLTLHFVLEVFKQRKESLTAIFSQIYQNVAGRFETFAYGMFYAFYKEETEVKPAKNTLAQMRTKRSTRELFLEMRYRTEEAAVSLDTSILALEKGAPFEFEDLNVYESTSVMADPDRVPHPVEGYWSVICYDSDGFFPTLGLFHFVLSIAPDGSITGSGESYVGQLKLTGTSVSSGEGLPISIELKMVADNEAFDYIFHGTHNSERDTATGTWEKVERAQESPPEASTEDTADEGYEGVFDEVAQDTWPGQGAIAPNDGDSDLTGASESPEADVVTSAVNVPQAIVPAVSTDEATVSDAPSAEDGTKTPTQIDAAAEDNQNSNTAENIVDDKQQLASNDPSAPDGTSPAAENDQPREMTNASEGSDDLIWEEEDNPKAKPAQDPQASDDAAESPGGAVSTEVIQDTEPDQDAYNGDGDSIDASKPSDAPSEVEQNASEASIAANTDAVVAQEGVSDTIIPDTLPVHNPRVPSDGDSAIIDTSKSTEASEAIGDMDAQRTSVACPITGEVAIGDEPDEHADTKPPGQANAGVEDKQQSNPGDSLFLEENQRQKTTNLAQELNNEKSMEDGNPNLSEFAKDPQIPDEVAEETEGVQGTDDSDVNKEESPKLLNTFSMRRIPAHIRRFRPSHTGDSLPDSSAMAKNRWKFAIEATKYQVQVKNMPWEYVRARFAERRLWLDLSVSFWQNLLPPDRVDLMCNLTLEYGPSQSRLYETIANFLNDRGYPFKTGRGITCDYCGLVIVCDRYRCITCMKEDLSNQIDLCSDTTKCIENASSNTQHDFVHTPSHTLLRQKFWLHKIHLSSFIPQCRTRSENIKKRFRTLEENKKIAKKIAKASKSGKSGHTSQVEQVSDVQPLICVCCEKEASLPCWVCATCVADTAVCMECELKRAKIVKYEDRDSMHSHDHLLLRISDSVEVQSREVNNVRLQRELINITTDLRSLEQKVTTHLRAASKVNTALKRFTADGEVKIATEKSTNGAYSANGETASLSAQHPVNDDDDDDDMSDIFGSVYSSDTESEALASATHTPRPAEPQPLPAEIEATGTDSECDSAPSEIKASPESTPEVIVWVTSHVEGALMDTPTPTNAQFFETFTAEPETSLPQNGADSPTQTTENVNSPKVEADTEAAAVEPPTQTSKSRRLTNHLMSIDTRMSSLDTQMTSLDSRISSLDTRISSVDTRISSLDNRLSGVETQLGEILSLLRQSRS</sequence>
<dbReference type="PROSITE" id="PS50222">
    <property type="entry name" value="EF_HAND_2"/>
    <property type="match status" value="1"/>
</dbReference>
<dbReference type="InterPro" id="IPR018247">
    <property type="entry name" value="EF_Hand_1_Ca_BS"/>
</dbReference>
<feature type="compositionally biased region" description="Polar residues" evidence="1">
    <location>
        <begin position="1632"/>
        <end position="1649"/>
    </location>
</feature>
<protein>
    <recommendedName>
        <fullName evidence="2">EF-hand domain-containing protein</fullName>
    </recommendedName>
</protein>
<dbReference type="Proteomes" id="UP000567179">
    <property type="component" value="Unassembled WGS sequence"/>
</dbReference>
<dbReference type="OrthoDB" id="2122982at2759"/>
<dbReference type="InterPro" id="IPR002048">
    <property type="entry name" value="EF_hand_dom"/>
</dbReference>
<feature type="region of interest" description="Disordered" evidence="1">
    <location>
        <begin position="1217"/>
        <end position="1270"/>
    </location>
</feature>
<comment type="caution">
    <text evidence="3">The sequence shown here is derived from an EMBL/GenBank/DDBJ whole genome shotgun (WGS) entry which is preliminary data.</text>
</comment>
<feature type="region of interest" description="Disordered" evidence="1">
    <location>
        <begin position="905"/>
        <end position="930"/>
    </location>
</feature>
<feature type="compositionally biased region" description="Basic and acidic residues" evidence="1">
    <location>
        <begin position="862"/>
        <end position="877"/>
    </location>
</feature>